<evidence type="ECO:0000256" key="6">
    <source>
        <dbReference type="ARBA" id="ARBA00023136"/>
    </source>
</evidence>
<accession>A0A3E4MZ06</accession>
<feature type="transmembrane region" description="Helical" evidence="7">
    <location>
        <begin position="221"/>
        <end position="241"/>
    </location>
</feature>
<keyword evidence="6 7" id="KW-0472">Membrane</keyword>
<evidence type="ECO:0000313" key="8">
    <source>
        <dbReference type="EMBL" id="RGK54576.1"/>
    </source>
</evidence>
<keyword evidence="4 7" id="KW-0812">Transmembrane</keyword>
<feature type="transmembrane region" description="Helical" evidence="7">
    <location>
        <begin position="96"/>
        <end position="119"/>
    </location>
</feature>
<evidence type="ECO:0000313" key="10">
    <source>
        <dbReference type="EMBL" id="RGS09417.1"/>
    </source>
</evidence>
<dbReference type="Proteomes" id="UP000260780">
    <property type="component" value="Unassembled WGS sequence"/>
</dbReference>
<dbReference type="GO" id="GO:0016020">
    <property type="term" value="C:membrane"/>
    <property type="evidence" value="ECO:0007669"/>
    <property type="project" value="UniProtKB-SubCell"/>
</dbReference>
<feature type="transmembrane region" description="Helical" evidence="7">
    <location>
        <begin position="34"/>
        <end position="50"/>
    </location>
</feature>
<reference evidence="11 12" key="1">
    <citation type="submission" date="2018-08" db="EMBL/GenBank/DDBJ databases">
        <title>A genome reference for cultivated species of the human gut microbiota.</title>
        <authorList>
            <person name="Zou Y."/>
            <person name="Xue W."/>
            <person name="Luo G."/>
        </authorList>
    </citation>
    <scope>NUCLEOTIDE SEQUENCE [LARGE SCALE GENOMIC DNA]</scope>
    <source>
        <strain evidence="10 13">AF24-16AC</strain>
        <strain evidence="9 11">OM08-14</strain>
        <strain evidence="8 12">TF10-3AC</strain>
    </source>
</reference>
<gene>
    <name evidence="10" type="ORF">DWY14_04005</name>
    <name evidence="9" type="ORF">DXC17_11995</name>
    <name evidence="8" type="ORF">DXD04_10660</name>
</gene>
<evidence type="ECO:0000313" key="12">
    <source>
        <dbReference type="Proteomes" id="UP000260862"/>
    </source>
</evidence>
<dbReference type="EMBL" id="QSTF01000035">
    <property type="protein sequence ID" value="RGM37506.1"/>
    <property type="molecule type" value="Genomic_DNA"/>
</dbReference>
<comment type="caution">
    <text evidence="8">The sequence shown here is derived from an EMBL/GenBank/DDBJ whole genome shotgun (WGS) entry which is preliminary data.</text>
</comment>
<name>A0A3E4MZ06_9BACT</name>
<feature type="transmembrane region" description="Helical" evidence="7">
    <location>
        <begin position="125"/>
        <end position="148"/>
    </location>
</feature>
<feature type="transmembrane region" description="Helical" evidence="7">
    <location>
        <begin position="62"/>
        <end position="84"/>
    </location>
</feature>
<evidence type="ECO:0000313" key="13">
    <source>
        <dbReference type="Proteomes" id="UP000285750"/>
    </source>
</evidence>
<keyword evidence="12" id="KW-1185">Reference proteome</keyword>
<evidence type="ECO:0000313" key="11">
    <source>
        <dbReference type="Proteomes" id="UP000260780"/>
    </source>
</evidence>
<dbReference type="InterPro" id="IPR004776">
    <property type="entry name" value="Mem_transp_PIN-like"/>
</dbReference>
<evidence type="ECO:0000256" key="2">
    <source>
        <dbReference type="ARBA" id="ARBA00022448"/>
    </source>
</evidence>
<proteinExistence type="predicted"/>
<keyword evidence="3" id="KW-1003">Cell membrane</keyword>
<dbReference type="AlphaFoldDB" id="A0A3E4MZ06"/>
<dbReference type="GO" id="GO:0055085">
    <property type="term" value="P:transmembrane transport"/>
    <property type="evidence" value="ECO:0007669"/>
    <property type="project" value="InterPro"/>
</dbReference>
<dbReference type="EMBL" id="QRUY01000005">
    <property type="protein sequence ID" value="RGS09417.1"/>
    <property type="molecule type" value="Genomic_DNA"/>
</dbReference>
<dbReference type="PANTHER" id="PTHR36838">
    <property type="entry name" value="AUXIN EFFLUX CARRIER FAMILY PROTEIN"/>
    <property type="match status" value="1"/>
</dbReference>
<feature type="transmembrane region" description="Helical" evidence="7">
    <location>
        <begin position="160"/>
        <end position="180"/>
    </location>
</feature>
<comment type="subcellular location">
    <subcellularLocation>
        <location evidence="1">Membrane</location>
        <topology evidence="1">Multi-pass membrane protein</topology>
    </subcellularLocation>
</comment>
<sequence length="302" mass="33155">MDAIVTQMIILFILVIIGYYLSKKKMMDADFDRKLSGLVINVTCPSLILSSVMGDTLPDKTLILPLLVVGFATYVVLIGLAFLLPRYLPVKLSDRGIYSFMLAFGNVGFIGYPIVASIFGASAVFYASILNFPSTLLIFVFGTLFISGGQGKMRFDWRTLYCPAMIASYLSILIVVTGWVPPRVISTPFVLLGNVTVPAALLIIGSSIARVPIRRMFGNTAIYLMSVLRLMLVPLLILYLSRLCRVEETIANINVVLAAMPVASYGTLFCIQYQKGEIIMAEGTFLTTLLSVLSIPLLTMFL</sequence>
<protein>
    <submittedName>
        <fullName evidence="8">AEC family transporter</fullName>
    </submittedName>
</protein>
<dbReference type="Proteomes" id="UP000260862">
    <property type="component" value="Unassembled WGS sequence"/>
</dbReference>
<evidence type="ECO:0000256" key="3">
    <source>
        <dbReference type="ARBA" id="ARBA00022475"/>
    </source>
</evidence>
<feature type="transmembrane region" description="Helical" evidence="7">
    <location>
        <begin position="253"/>
        <end position="271"/>
    </location>
</feature>
<dbReference type="RefSeq" id="WP_117673200.1">
    <property type="nucleotide sequence ID" value="NZ_CABOGR010000019.1"/>
</dbReference>
<feature type="transmembrane region" description="Helical" evidence="7">
    <location>
        <begin position="6"/>
        <end position="22"/>
    </location>
</feature>
<feature type="transmembrane region" description="Helical" evidence="7">
    <location>
        <begin position="283"/>
        <end position="301"/>
    </location>
</feature>
<dbReference type="Pfam" id="PF03547">
    <property type="entry name" value="Mem_trans"/>
    <property type="match status" value="2"/>
</dbReference>
<keyword evidence="5 7" id="KW-1133">Transmembrane helix</keyword>
<dbReference type="Proteomes" id="UP000285750">
    <property type="component" value="Unassembled WGS sequence"/>
</dbReference>
<evidence type="ECO:0000256" key="7">
    <source>
        <dbReference type="SAM" id="Phobius"/>
    </source>
</evidence>
<feature type="transmembrane region" description="Helical" evidence="7">
    <location>
        <begin position="186"/>
        <end position="209"/>
    </location>
</feature>
<organism evidence="8 12">
    <name type="scientific">Phocaeicola plebeius</name>
    <dbReference type="NCBI Taxonomy" id="310297"/>
    <lineage>
        <taxon>Bacteria</taxon>
        <taxon>Pseudomonadati</taxon>
        <taxon>Bacteroidota</taxon>
        <taxon>Bacteroidia</taxon>
        <taxon>Bacteroidales</taxon>
        <taxon>Bacteroidaceae</taxon>
        <taxon>Phocaeicola</taxon>
    </lineage>
</organism>
<dbReference type="PANTHER" id="PTHR36838:SF1">
    <property type="entry name" value="SLR1864 PROTEIN"/>
    <property type="match status" value="1"/>
</dbReference>
<evidence type="ECO:0000313" key="9">
    <source>
        <dbReference type="EMBL" id="RGM37506.1"/>
    </source>
</evidence>
<evidence type="ECO:0000256" key="5">
    <source>
        <dbReference type="ARBA" id="ARBA00022989"/>
    </source>
</evidence>
<evidence type="ECO:0000256" key="4">
    <source>
        <dbReference type="ARBA" id="ARBA00022692"/>
    </source>
</evidence>
<evidence type="ECO:0000256" key="1">
    <source>
        <dbReference type="ARBA" id="ARBA00004141"/>
    </source>
</evidence>
<keyword evidence="2" id="KW-0813">Transport</keyword>
<dbReference type="EMBL" id="QSQT01000019">
    <property type="protein sequence ID" value="RGK54576.1"/>
    <property type="molecule type" value="Genomic_DNA"/>
</dbReference>